<evidence type="ECO:0000256" key="1">
    <source>
        <dbReference type="ARBA" id="ARBA00022737"/>
    </source>
</evidence>
<dbReference type="PANTHER" id="PTHR24173:SF74">
    <property type="entry name" value="ANKYRIN REPEAT DOMAIN-CONTAINING PROTEIN 16"/>
    <property type="match status" value="1"/>
</dbReference>
<feature type="repeat" description="ANK" evidence="3">
    <location>
        <begin position="250"/>
        <end position="282"/>
    </location>
</feature>
<comment type="caution">
    <text evidence="4">The sequence shown here is derived from an EMBL/GenBank/DDBJ whole genome shotgun (WGS) entry which is preliminary data.</text>
</comment>
<protein>
    <submittedName>
        <fullName evidence="4">Uncharacterized protein</fullName>
    </submittedName>
</protein>
<dbReference type="SMART" id="SM00248">
    <property type="entry name" value="ANK"/>
    <property type="match status" value="5"/>
</dbReference>
<feature type="repeat" description="ANK" evidence="3">
    <location>
        <begin position="177"/>
        <end position="209"/>
    </location>
</feature>
<dbReference type="Proteomes" id="UP001627154">
    <property type="component" value="Unassembled WGS sequence"/>
</dbReference>
<feature type="repeat" description="ANK" evidence="3">
    <location>
        <begin position="143"/>
        <end position="171"/>
    </location>
</feature>
<dbReference type="PANTHER" id="PTHR24173">
    <property type="entry name" value="ANKYRIN REPEAT CONTAINING"/>
    <property type="match status" value="1"/>
</dbReference>
<keyword evidence="2 3" id="KW-0040">ANK repeat</keyword>
<proteinExistence type="predicted"/>
<dbReference type="Pfam" id="PF12796">
    <property type="entry name" value="Ank_2"/>
    <property type="match status" value="1"/>
</dbReference>
<keyword evidence="5" id="KW-1185">Reference proteome</keyword>
<dbReference type="InterPro" id="IPR036770">
    <property type="entry name" value="Ankyrin_rpt-contain_sf"/>
</dbReference>
<organism evidence="4 5">
    <name type="scientific">Trichogramma kaykai</name>
    <dbReference type="NCBI Taxonomy" id="54128"/>
    <lineage>
        <taxon>Eukaryota</taxon>
        <taxon>Metazoa</taxon>
        <taxon>Ecdysozoa</taxon>
        <taxon>Arthropoda</taxon>
        <taxon>Hexapoda</taxon>
        <taxon>Insecta</taxon>
        <taxon>Pterygota</taxon>
        <taxon>Neoptera</taxon>
        <taxon>Endopterygota</taxon>
        <taxon>Hymenoptera</taxon>
        <taxon>Apocrita</taxon>
        <taxon>Proctotrupomorpha</taxon>
        <taxon>Chalcidoidea</taxon>
        <taxon>Trichogrammatidae</taxon>
        <taxon>Trichogramma</taxon>
    </lineage>
</organism>
<sequence length="559" mass="64495">MSTSKVFKKLKSLREKIKWDIEEDRNAFIWELEDLITGDWCSIKELPHLQDIFQEGEIDQLLYDAVPNWSDATENYSGEIFINLVIRSGYKDQPRLDETGKPILRRTTAIHRADKRKFGNHPCLSKLFKIFTRFDVNYVDEATGMTHFHVACKNGCADVVEKFLEFGEDPNGLIDKTGDSPLHVVLAEGKKRIAELLLRSGADPNLTNKDGTSPLHVICDEGFEEPMARILFECSHEKYLLIRVNVLDKFGRTPLHYALCNCKTGLAEALLRNGADPDLADADGLTPLHIICKRKLTLDVEDKKGRTPLQVAVANLSPRLVGLLLDLGADMSKFVFPSESDFNEGINNQFYEIWGHTELEIISGALGVIERLESRGYALKRSDVLTIVKIFAKYEVFVHNDWVKKMYEIWCENRKLNSKYYDKIIMVSPSMSFGDLIRLEEDGEKVFASWEYFEFLRVDFMKIFEYPSEDFWPCIMHLKEKLPRRFCRRWALDPLLELSRHQLPILCCDMILKKLMNEDLCSIILAVPSHENSKQNLINCINKRPVRSRKAPDRLQIVR</sequence>
<accession>A0ABD2W7F6</accession>
<dbReference type="Gene3D" id="1.25.40.20">
    <property type="entry name" value="Ankyrin repeat-containing domain"/>
    <property type="match status" value="2"/>
</dbReference>
<evidence type="ECO:0000313" key="4">
    <source>
        <dbReference type="EMBL" id="KAL3388629.1"/>
    </source>
</evidence>
<reference evidence="4 5" key="1">
    <citation type="journal article" date="2024" name="bioRxiv">
        <title>A reference genome for Trichogramma kaykai: A tiny desert-dwelling parasitoid wasp with competing sex-ratio distorters.</title>
        <authorList>
            <person name="Culotta J."/>
            <person name="Lindsey A.R."/>
        </authorList>
    </citation>
    <scope>NUCLEOTIDE SEQUENCE [LARGE SCALE GENOMIC DNA]</scope>
    <source>
        <strain evidence="4 5">KSX58</strain>
    </source>
</reference>
<dbReference type="EMBL" id="JBJJXI010000129">
    <property type="protein sequence ID" value="KAL3388629.1"/>
    <property type="molecule type" value="Genomic_DNA"/>
</dbReference>
<evidence type="ECO:0000256" key="2">
    <source>
        <dbReference type="ARBA" id="ARBA00023043"/>
    </source>
</evidence>
<dbReference type="InterPro" id="IPR002110">
    <property type="entry name" value="Ankyrin_rpt"/>
</dbReference>
<gene>
    <name evidence="4" type="ORF">TKK_016340</name>
</gene>
<dbReference type="AlphaFoldDB" id="A0ABD2W7F6"/>
<keyword evidence="1" id="KW-0677">Repeat</keyword>
<dbReference type="SUPFAM" id="SSF48403">
    <property type="entry name" value="Ankyrin repeat"/>
    <property type="match status" value="1"/>
</dbReference>
<name>A0ABD2W7F6_9HYME</name>
<dbReference type="PROSITE" id="PS50088">
    <property type="entry name" value="ANK_REPEAT"/>
    <property type="match status" value="4"/>
</dbReference>
<evidence type="ECO:0000313" key="5">
    <source>
        <dbReference type="Proteomes" id="UP001627154"/>
    </source>
</evidence>
<feature type="repeat" description="ANK" evidence="3">
    <location>
        <begin position="304"/>
        <end position="332"/>
    </location>
</feature>
<evidence type="ECO:0000256" key="3">
    <source>
        <dbReference type="PROSITE-ProRule" id="PRU00023"/>
    </source>
</evidence>
<dbReference type="PROSITE" id="PS50297">
    <property type="entry name" value="ANK_REP_REGION"/>
    <property type="match status" value="4"/>
</dbReference>